<dbReference type="Proteomes" id="UP001224775">
    <property type="component" value="Unassembled WGS sequence"/>
</dbReference>
<dbReference type="GO" id="GO:0005737">
    <property type="term" value="C:cytoplasm"/>
    <property type="evidence" value="ECO:0007669"/>
    <property type="project" value="TreeGrafter"/>
</dbReference>
<comment type="caution">
    <text evidence="4">The sequence shown here is derived from an EMBL/GenBank/DDBJ whole genome shotgun (WGS) entry which is preliminary data.</text>
</comment>
<dbReference type="PANTHER" id="PTHR12406">
    <property type="entry name" value="CALCIUM-INDEPENDENT PHOSPHOLIPASE A2 IPLA2 -RELATED"/>
    <property type="match status" value="1"/>
</dbReference>
<dbReference type="PROSITE" id="PS51635">
    <property type="entry name" value="PNPLA"/>
    <property type="match status" value="1"/>
</dbReference>
<feature type="short sequence motif" description="DGA/G" evidence="2">
    <location>
        <begin position="176"/>
        <end position="178"/>
    </location>
</feature>
<dbReference type="GO" id="GO:0055088">
    <property type="term" value="P:lipid homeostasis"/>
    <property type="evidence" value="ECO:0007669"/>
    <property type="project" value="TreeGrafter"/>
</dbReference>
<organism evidence="4 5">
    <name type="scientific">Skeletonema marinoi</name>
    <dbReference type="NCBI Taxonomy" id="267567"/>
    <lineage>
        <taxon>Eukaryota</taxon>
        <taxon>Sar</taxon>
        <taxon>Stramenopiles</taxon>
        <taxon>Ochrophyta</taxon>
        <taxon>Bacillariophyta</taxon>
        <taxon>Coscinodiscophyceae</taxon>
        <taxon>Thalassiosirophycidae</taxon>
        <taxon>Thalassiosirales</taxon>
        <taxon>Skeletonemataceae</taxon>
        <taxon>Skeletonema</taxon>
        <taxon>Skeletonema marinoi-dohrnii complex</taxon>
    </lineage>
</organism>
<dbReference type="GO" id="GO:0019433">
    <property type="term" value="P:triglyceride catabolic process"/>
    <property type="evidence" value="ECO:0007669"/>
    <property type="project" value="TreeGrafter"/>
</dbReference>
<dbReference type="SUPFAM" id="SSF52151">
    <property type="entry name" value="FabD/lysophospholipase-like"/>
    <property type="match status" value="1"/>
</dbReference>
<keyword evidence="5" id="KW-1185">Reference proteome</keyword>
<evidence type="ECO:0000256" key="2">
    <source>
        <dbReference type="PROSITE-ProRule" id="PRU01161"/>
    </source>
</evidence>
<dbReference type="InterPro" id="IPR033562">
    <property type="entry name" value="PLPL"/>
</dbReference>
<proteinExistence type="predicted"/>
<dbReference type="GO" id="GO:0016020">
    <property type="term" value="C:membrane"/>
    <property type="evidence" value="ECO:0007669"/>
    <property type="project" value="TreeGrafter"/>
</dbReference>
<feature type="active site" description="Proton acceptor" evidence="2">
    <location>
        <position position="176"/>
    </location>
</feature>
<keyword evidence="1 2" id="KW-0443">Lipid metabolism</keyword>
<dbReference type="GO" id="GO:0004806">
    <property type="term" value="F:triacylglycerol lipase activity"/>
    <property type="evidence" value="ECO:0007669"/>
    <property type="project" value="TreeGrafter"/>
</dbReference>
<feature type="active site" description="Nucleophile" evidence="2">
    <location>
        <position position="50"/>
    </location>
</feature>
<dbReference type="InterPro" id="IPR016035">
    <property type="entry name" value="Acyl_Trfase/lysoPLipase"/>
</dbReference>
<feature type="domain" description="PNPLA" evidence="3">
    <location>
        <begin position="13"/>
        <end position="189"/>
    </location>
</feature>
<keyword evidence="2" id="KW-0378">Hydrolase</keyword>
<gene>
    <name evidence="4" type="ORF">QTG54_005378</name>
</gene>
<comment type="caution">
    <text evidence="2">Lacks conserved residue(s) required for the propagation of feature annotation.</text>
</comment>
<protein>
    <recommendedName>
        <fullName evidence="3">PNPLA domain-containing protein</fullName>
    </recommendedName>
</protein>
<dbReference type="Gene3D" id="3.40.1090.10">
    <property type="entry name" value="Cytosolic phospholipase A2 catalytic domain"/>
    <property type="match status" value="1"/>
</dbReference>
<dbReference type="AlphaFoldDB" id="A0AAD8YC82"/>
<evidence type="ECO:0000259" key="3">
    <source>
        <dbReference type="PROSITE" id="PS51635"/>
    </source>
</evidence>
<dbReference type="InterPro" id="IPR002641">
    <property type="entry name" value="PNPLA_dom"/>
</dbReference>
<feature type="short sequence motif" description="GXSXG" evidence="2">
    <location>
        <begin position="48"/>
        <end position="52"/>
    </location>
</feature>
<dbReference type="GO" id="GO:0005811">
    <property type="term" value="C:lipid droplet"/>
    <property type="evidence" value="ECO:0007669"/>
    <property type="project" value="TreeGrafter"/>
</dbReference>
<accession>A0AAD8YC82</accession>
<dbReference type="EMBL" id="JATAAI010000008">
    <property type="protein sequence ID" value="KAK1743781.1"/>
    <property type="molecule type" value="Genomic_DNA"/>
</dbReference>
<reference evidence="4" key="1">
    <citation type="submission" date="2023-06" db="EMBL/GenBank/DDBJ databases">
        <title>Survivors Of The Sea: Transcriptome response of Skeletonema marinoi to long-term dormancy.</title>
        <authorList>
            <person name="Pinder M.I.M."/>
            <person name="Kourtchenko O."/>
            <person name="Robertson E.K."/>
            <person name="Larsson T."/>
            <person name="Maumus F."/>
            <person name="Osuna-Cruz C.M."/>
            <person name="Vancaester E."/>
            <person name="Stenow R."/>
            <person name="Vandepoele K."/>
            <person name="Ploug H."/>
            <person name="Bruchert V."/>
            <person name="Godhe A."/>
            <person name="Topel M."/>
        </authorList>
    </citation>
    <scope>NUCLEOTIDE SEQUENCE</scope>
    <source>
        <strain evidence="4">R05AC</strain>
    </source>
</reference>
<evidence type="ECO:0000256" key="1">
    <source>
        <dbReference type="ARBA" id="ARBA00023098"/>
    </source>
</evidence>
<keyword evidence="2" id="KW-0442">Lipid degradation</keyword>
<evidence type="ECO:0000313" key="4">
    <source>
        <dbReference type="EMBL" id="KAK1743781.1"/>
    </source>
</evidence>
<name>A0AAD8YC82_9STRA</name>
<sequence>MSSIIQRCRSLTLSFSGAGHLLPYHLGAAIALKEKERHITQQICAVSGSSSGAIAASAFVYFNDEQIKDYAERFITDGGRAMFHFKQVLDECKMPSTLQNLHIATTRCHDGSLHLFDFPAGSSSDQSRSRLVKCLEASCKIPHHFHPADVLPSKFGLPSKYPEEDGIIIDGNSFCDGGIAAPAPPRQSTMRRVCAESLYRLFQGATMKQIQ</sequence>
<evidence type="ECO:0000313" key="5">
    <source>
        <dbReference type="Proteomes" id="UP001224775"/>
    </source>
</evidence>
<dbReference type="PANTHER" id="PTHR12406:SF7">
    <property type="entry name" value="PATATIN-LIKE PHOSPHOLIPASE DOMAIN-CONTAINING PROTEIN 4"/>
    <property type="match status" value="1"/>
</dbReference>
<dbReference type="Pfam" id="PF01734">
    <property type="entry name" value="Patatin"/>
    <property type="match status" value="1"/>
</dbReference>